<reference evidence="2 3" key="1">
    <citation type="submission" date="2018-03" db="EMBL/GenBank/DDBJ databases">
        <title>Cereibacter changlensis.</title>
        <authorList>
            <person name="Meyer T.E."/>
            <person name="Miller S."/>
            <person name="Lodha T."/>
            <person name="Gandham S."/>
            <person name="Chintalapati S."/>
            <person name="Chintalapati V.R."/>
        </authorList>
    </citation>
    <scope>NUCLEOTIDE SEQUENCE [LARGE SCALE GENOMIC DNA]</scope>
    <source>
        <strain evidence="2 3">JA139</strain>
    </source>
</reference>
<accession>A0A2T4JTY4</accession>
<comment type="caution">
    <text evidence="2">The sequence shown here is derived from an EMBL/GenBank/DDBJ whole genome shotgun (WGS) entry which is preliminary data.</text>
</comment>
<evidence type="ECO:0000313" key="3">
    <source>
        <dbReference type="Proteomes" id="UP000241010"/>
    </source>
</evidence>
<dbReference type="EMBL" id="PZKG01000053">
    <property type="protein sequence ID" value="PTE21378.1"/>
    <property type="molecule type" value="Genomic_DNA"/>
</dbReference>
<proteinExistence type="predicted"/>
<feature type="signal peptide" evidence="1">
    <location>
        <begin position="1"/>
        <end position="25"/>
    </location>
</feature>
<sequence>MLNIAQNRIAAAGLAFLLGPGAALAGTTVVDPANDPGEGIVVPETTQVDVTALTTAIAETAPSPQLAQAIAAAAPGTPEAQAAVATYLVTLVQSVEASGLPPMTEDQRDAASAVISRMLEQMPGNPELTSLLAALSD</sequence>
<gene>
    <name evidence="2" type="ORF">C5F48_12695</name>
</gene>
<name>A0A2T4JTY4_9RHOB</name>
<keyword evidence="1" id="KW-0732">Signal</keyword>
<dbReference type="AlphaFoldDB" id="A0A2T4JTY4"/>
<evidence type="ECO:0000313" key="2">
    <source>
        <dbReference type="EMBL" id="PTE21378.1"/>
    </source>
</evidence>
<evidence type="ECO:0008006" key="4">
    <source>
        <dbReference type="Google" id="ProtNLM"/>
    </source>
</evidence>
<evidence type="ECO:0000256" key="1">
    <source>
        <dbReference type="SAM" id="SignalP"/>
    </source>
</evidence>
<dbReference type="RefSeq" id="WP_107664281.1">
    <property type="nucleotide sequence ID" value="NZ_PZKG01000053.1"/>
</dbReference>
<organism evidence="2 3">
    <name type="scientific">Cereibacter changlensis JA139</name>
    <dbReference type="NCBI Taxonomy" id="1188249"/>
    <lineage>
        <taxon>Bacteria</taxon>
        <taxon>Pseudomonadati</taxon>
        <taxon>Pseudomonadota</taxon>
        <taxon>Alphaproteobacteria</taxon>
        <taxon>Rhodobacterales</taxon>
        <taxon>Paracoccaceae</taxon>
        <taxon>Cereibacter</taxon>
    </lineage>
</organism>
<protein>
    <recommendedName>
        <fullName evidence="4">Secreted protein</fullName>
    </recommendedName>
</protein>
<dbReference type="Proteomes" id="UP000241010">
    <property type="component" value="Unassembled WGS sequence"/>
</dbReference>
<feature type="chain" id="PRO_5015668389" description="Secreted protein" evidence="1">
    <location>
        <begin position="26"/>
        <end position="137"/>
    </location>
</feature>
<keyword evidence="3" id="KW-1185">Reference proteome</keyword>